<evidence type="ECO:0000259" key="1">
    <source>
        <dbReference type="PROSITE" id="PS50931"/>
    </source>
</evidence>
<dbReference type="RefSeq" id="WP_136897358.1">
    <property type="nucleotide sequence ID" value="NZ_SWJE01000013.1"/>
</dbReference>
<evidence type="ECO:0000313" key="2">
    <source>
        <dbReference type="EMBL" id="TKC83854.1"/>
    </source>
</evidence>
<accession>A0A4U1HVR8</accession>
<dbReference type="InterPro" id="IPR000847">
    <property type="entry name" value="LysR_HTH_N"/>
</dbReference>
<keyword evidence="3" id="KW-1185">Reference proteome</keyword>
<proteinExistence type="predicted"/>
<dbReference type="Proteomes" id="UP000305539">
    <property type="component" value="Unassembled WGS sequence"/>
</dbReference>
<comment type="caution">
    <text evidence="2">The sequence shown here is derived from an EMBL/GenBank/DDBJ whole genome shotgun (WGS) entry which is preliminary data.</text>
</comment>
<dbReference type="PROSITE" id="PS50931">
    <property type="entry name" value="HTH_LYSR"/>
    <property type="match status" value="1"/>
</dbReference>
<evidence type="ECO:0000313" key="3">
    <source>
        <dbReference type="Proteomes" id="UP000305539"/>
    </source>
</evidence>
<dbReference type="Pfam" id="PF00126">
    <property type="entry name" value="HTH_1"/>
    <property type="match status" value="1"/>
</dbReference>
<dbReference type="InterPro" id="IPR036388">
    <property type="entry name" value="WH-like_DNA-bd_sf"/>
</dbReference>
<gene>
    <name evidence="2" type="ORF">FAZ69_22740</name>
</gene>
<name>A0A4U1HVR8_9BURK</name>
<sequence>MIGSAGRKRVGQKVASPDELNWDLLRRYGQVTRHRSYSEAARAIGVQRSTVGQWVLELEAEFGCKLIHRHPGGPEFALTPDGAALRRWLVVAEAHLSRLLGGQSENDIKQDDWRYVEDALVLLSHANRRRQR</sequence>
<reference evidence="2 3" key="1">
    <citation type="submission" date="2019-04" db="EMBL/GenBank/DDBJ databases">
        <title>Trinickia sp. 7GSK02, isolated from subtropical forest soil.</title>
        <authorList>
            <person name="Gao Z.-H."/>
            <person name="Qiu L.-H."/>
        </authorList>
    </citation>
    <scope>NUCLEOTIDE SEQUENCE [LARGE SCALE GENOMIC DNA]</scope>
    <source>
        <strain evidence="2 3">7GSK02</strain>
    </source>
</reference>
<dbReference type="InterPro" id="IPR036390">
    <property type="entry name" value="WH_DNA-bd_sf"/>
</dbReference>
<dbReference type="AlphaFoldDB" id="A0A4U1HVR8"/>
<dbReference type="OrthoDB" id="9023358at2"/>
<feature type="domain" description="HTH lysR-type" evidence="1">
    <location>
        <begin position="20"/>
        <end position="77"/>
    </location>
</feature>
<dbReference type="GO" id="GO:0003700">
    <property type="term" value="F:DNA-binding transcription factor activity"/>
    <property type="evidence" value="ECO:0007669"/>
    <property type="project" value="InterPro"/>
</dbReference>
<protein>
    <submittedName>
        <fullName evidence="2">LysR family transcriptional regulator</fullName>
    </submittedName>
</protein>
<dbReference type="Gene3D" id="1.10.10.10">
    <property type="entry name" value="Winged helix-like DNA-binding domain superfamily/Winged helix DNA-binding domain"/>
    <property type="match status" value="1"/>
</dbReference>
<dbReference type="SUPFAM" id="SSF46785">
    <property type="entry name" value="Winged helix' DNA-binding domain"/>
    <property type="match status" value="1"/>
</dbReference>
<dbReference type="EMBL" id="SWJE01000013">
    <property type="protein sequence ID" value="TKC83854.1"/>
    <property type="molecule type" value="Genomic_DNA"/>
</dbReference>
<organism evidence="2 3">
    <name type="scientific">Trinickia terrae</name>
    <dbReference type="NCBI Taxonomy" id="2571161"/>
    <lineage>
        <taxon>Bacteria</taxon>
        <taxon>Pseudomonadati</taxon>
        <taxon>Pseudomonadota</taxon>
        <taxon>Betaproteobacteria</taxon>
        <taxon>Burkholderiales</taxon>
        <taxon>Burkholderiaceae</taxon>
        <taxon>Trinickia</taxon>
    </lineage>
</organism>